<reference evidence="1" key="1">
    <citation type="journal article" date="2014" name="Int. J. Syst. Evol. Microbiol.">
        <title>Complete genome sequence of Corynebacterium casei LMG S-19264T (=DSM 44701T), isolated from a smear-ripened cheese.</title>
        <authorList>
            <consortium name="US DOE Joint Genome Institute (JGI-PGF)"/>
            <person name="Walter F."/>
            <person name="Albersmeier A."/>
            <person name="Kalinowski J."/>
            <person name="Ruckert C."/>
        </authorList>
    </citation>
    <scope>NUCLEOTIDE SEQUENCE</scope>
    <source>
        <strain evidence="1">VKM B-2789</strain>
    </source>
</reference>
<sequence>MADDVTAAAAAIAVPPGLIEVNGKFYLEDHKGVLVPVENVKAEDRLEDEIVRKIFSYAEPLSDEIARFKAHTFDDVRSLQSLLAQEYGASPGGEKGNVTLTSFDGLLKVQVAIAELIEFGAQLQTAKVLVDDCLREWSADSRAEIRAIITRAFSVDQAGKVKRADLLSLQRLDIDDPRWKEAMRAVKDSMKPVGTKEYVRFYRRATREGRWEAVTIDLAAA</sequence>
<reference evidence="1" key="2">
    <citation type="submission" date="2023-01" db="EMBL/GenBank/DDBJ databases">
        <authorList>
            <person name="Sun Q."/>
            <person name="Evtushenko L."/>
        </authorList>
    </citation>
    <scope>NUCLEOTIDE SEQUENCE</scope>
    <source>
        <strain evidence="1">VKM B-2789</strain>
    </source>
</reference>
<dbReference type="RefSeq" id="WP_213359436.1">
    <property type="nucleotide sequence ID" value="NZ_BSFM01000017.1"/>
</dbReference>
<protein>
    <submittedName>
        <fullName evidence="1">Sulfate transporter</fullName>
    </submittedName>
</protein>
<proteinExistence type="predicted"/>
<dbReference type="Proteomes" id="UP001143330">
    <property type="component" value="Unassembled WGS sequence"/>
</dbReference>
<accession>A0A9W6JYR7</accession>
<name>A0A9W6JYR7_9HYPH</name>
<organism evidence="1 2">
    <name type="scientific">Ancylobacter defluvii</name>
    <dbReference type="NCBI Taxonomy" id="1282440"/>
    <lineage>
        <taxon>Bacteria</taxon>
        <taxon>Pseudomonadati</taxon>
        <taxon>Pseudomonadota</taxon>
        <taxon>Alphaproteobacteria</taxon>
        <taxon>Hyphomicrobiales</taxon>
        <taxon>Xanthobacteraceae</taxon>
        <taxon>Ancylobacter</taxon>
    </lineage>
</organism>
<dbReference type="AlphaFoldDB" id="A0A9W6JYR7"/>
<comment type="caution">
    <text evidence="1">The sequence shown here is derived from an EMBL/GenBank/DDBJ whole genome shotgun (WGS) entry which is preliminary data.</text>
</comment>
<evidence type="ECO:0000313" key="1">
    <source>
        <dbReference type="EMBL" id="GLK85717.1"/>
    </source>
</evidence>
<keyword evidence="2" id="KW-1185">Reference proteome</keyword>
<dbReference type="InterPro" id="IPR021505">
    <property type="entry name" value="Phage_B3_Orf6"/>
</dbReference>
<dbReference type="Pfam" id="PF11363">
    <property type="entry name" value="DUF3164"/>
    <property type="match status" value="1"/>
</dbReference>
<evidence type="ECO:0000313" key="2">
    <source>
        <dbReference type="Proteomes" id="UP001143330"/>
    </source>
</evidence>
<gene>
    <name evidence="1" type="ORF">GCM10017653_37870</name>
</gene>
<dbReference type="EMBL" id="BSFM01000017">
    <property type="protein sequence ID" value="GLK85717.1"/>
    <property type="molecule type" value="Genomic_DNA"/>
</dbReference>